<organism evidence="4 5">
    <name type="scientific">Paenibacillus vini</name>
    <dbReference type="NCBI Taxonomy" id="1476024"/>
    <lineage>
        <taxon>Bacteria</taxon>
        <taxon>Bacillati</taxon>
        <taxon>Bacillota</taxon>
        <taxon>Bacilli</taxon>
        <taxon>Bacillales</taxon>
        <taxon>Paenibacillaceae</taxon>
        <taxon>Paenibacillus</taxon>
    </lineage>
</organism>
<name>A0ABQ4MJ57_9BACL</name>
<accession>A0ABQ4MJ57</accession>
<comment type="subcellular location">
    <subcellularLocation>
        <location evidence="1">Membrane</location>
    </subcellularLocation>
</comment>
<reference evidence="4 5" key="1">
    <citation type="submission" date="2021-03" db="EMBL/GenBank/DDBJ databases">
        <title>Antimicrobial resistance genes in bacteria isolated from Japanese honey, and their potential for conferring macrolide and lincosamide resistance in the American foulbrood pathogen Paenibacillus larvae.</title>
        <authorList>
            <person name="Okamoto M."/>
            <person name="Kumagai M."/>
            <person name="Kanamori H."/>
            <person name="Takamatsu D."/>
        </authorList>
    </citation>
    <scope>NUCLEOTIDE SEQUENCE [LARGE SCALE GENOMIC DNA]</scope>
    <source>
        <strain evidence="4 5">J42TS3</strain>
    </source>
</reference>
<evidence type="ECO:0000313" key="5">
    <source>
        <dbReference type="Proteomes" id="UP000679992"/>
    </source>
</evidence>
<dbReference type="InterPro" id="IPR036291">
    <property type="entry name" value="NAD(P)-bd_dom_sf"/>
</dbReference>
<dbReference type="Gene3D" id="3.40.50.720">
    <property type="entry name" value="NAD(P)-binding Rossmann-like Domain"/>
    <property type="match status" value="1"/>
</dbReference>
<dbReference type="SUPFAM" id="SSF51735">
    <property type="entry name" value="NAD(P)-binding Rossmann-fold domains"/>
    <property type="match status" value="1"/>
</dbReference>
<dbReference type="InterPro" id="IPR001509">
    <property type="entry name" value="Epimerase_deHydtase"/>
</dbReference>
<gene>
    <name evidence="4" type="ORF">J42TS3_50510</name>
</gene>
<dbReference type="Proteomes" id="UP000679992">
    <property type="component" value="Unassembled WGS sequence"/>
</dbReference>
<dbReference type="PANTHER" id="PTHR14097">
    <property type="entry name" value="OXIDOREDUCTASE HTATIP2"/>
    <property type="match status" value="1"/>
</dbReference>
<evidence type="ECO:0000256" key="2">
    <source>
        <dbReference type="ARBA" id="ARBA00023136"/>
    </source>
</evidence>
<dbReference type="Pfam" id="PF01370">
    <property type="entry name" value="Epimerase"/>
    <property type="match status" value="1"/>
</dbReference>
<dbReference type="EMBL" id="BOSL01000028">
    <property type="protein sequence ID" value="GIP56016.1"/>
    <property type="molecule type" value="Genomic_DNA"/>
</dbReference>
<comment type="caution">
    <text evidence="4">The sequence shown here is derived from an EMBL/GenBank/DDBJ whole genome shotgun (WGS) entry which is preliminary data.</text>
</comment>
<keyword evidence="2" id="KW-0472">Membrane</keyword>
<evidence type="ECO:0000313" key="4">
    <source>
        <dbReference type="EMBL" id="GIP56016.1"/>
    </source>
</evidence>
<dbReference type="RefSeq" id="WP_211020304.1">
    <property type="nucleotide sequence ID" value="NZ_BOSL01000028.1"/>
</dbReference>
<protein>
    <submittedName>
        <fullName evidence="4">Oxidoreductase</fullName>
    </submittedName>
</protein>
<evidence type="ECO:0000256" key="1">
    <source>
        <dbReference type="ARBA" id="ARBA00004370"/>
    </source>
</evidence>
<evidence type="ECO:0000259" key="3">
    <source>
        <dbReference type="Pfam" id="PF01370"/>
    </source>
</evidence>
<dbReference type="PANTHER" id="PTHR14097:SF7">
    <property type="entry name" value="OXIDOREDUCTASE HTATIP2"/>
    <property type="match status" value="1"/>
</dbReference>
<proteinExistence type="predicted"/>
<keyword evidence="5" id="KW-1185">Reference proteome</keyword>
<feature type="domain" description="NAD-dependent epimerase/dehydratase" evidence="3">
    <location>
        <begin position="8"/>
        <end position="116"/>
    </location>
</feature>
<dbReference type="CDD" id="cd05250">
    <property type="entry name" value="CC3_like_SDR_a"/>
    <property type="match status" value="1"/>
</dbReference>
<sequence length="220" mass="24729">MNVENRSALIVGATGLVGNELLQLLLESDEYEKVKVLVRTPISIDHPKLTQCLVNFDELNNYEDEFAVNDVFCCLGTTIKKAGSQEAFRKVDFEYPLQAAKLSAKQGAQQFLIVSAIGADPQSSIFYSRVKGEIEAALSQLQLPSLHIFRPSLILGKRNEFRFGEKVSAVLSPVFSPLFIGKLNKYKPIQARKIAEAMYRTAIRSRKGEHIYKWEQMTSL</sequence>